<gene>
    <name evidence="1" type="ORF">GOP47_0005493</name>
</gene>
<sequence length="112" mass="12726">MQQQGEASKRPVFEGIRGSPCFNEILAVLINDSRPTRWRTPKWVSVKRFFYLLSRSTWSGCHLTKFPATADAIDVVTQASTEWKGGLFTSEGFYDSGWKEQTGRDRGQMVCT</sequence>
<organism evidence="1 2">
    <name type="scientific">Adiantum capillus-veneris</name>
    <name type="common">Maidenhair fern</name>
    <dbReference type="NCBI Taxonomy" id="13818"/>
    <lineage>
        <taxon>Eukaryota</taxon>
        <taxon>Viridiplantae</taxon>
        <taxon>Streptophyta</taxon>
        <taxon>Embryophyta</taxon>
        <taxon>Tracheophyta</taxon>
        <taxon>Polypodiopsida</taxon>
        <taxon>Polypodiidae</taxon>
        <taxon>Polypodiales</taxon>
        <taxon>Pteridineae</taxon>
        <taxon>Pteridaceae</taxon>
        <taxon>Vittarioideae</taxon>
        <taxon>Adiantum</taxon>
    </lineage>
</organism>
<accession>A0A9D4V5N0</accession>
<comment type="caution">
    <text evidence="1">The sequence shown here is derived from an EMBL/GenBank/DDBJ whole genome shotgun (WGS) entry which is preliminary data.</text>
</comment>
<reference evidence="1 2" key="1">
    <citation type="submission" date="2021-01" db="EMBL/GenBank/DDBJ databases">
        <title>Adiantum capillus-veneris genome.</title>
        <authorList>
            <person name="Fang Y."/>
            <person name="Liao Q."/>
        </authorList>
    </citation>
    <scope>NUCLEOTIDE SEQUENCE [LARGE SCALE GENOMIC DNA]</scope>
    <source>
        <strain evidence="1">H3</strain>
        <tissue evidence="1">Leaf</tissue>
    </source>
</reference>
<dbReference type="Proteomes" id="UP000886520">
    <property type="component" value="Chromosome 5"/>
</dbReference>
<dbReference type="EMBL" id="JABFUD020000005">
    <property type="protein sequence ID" value="KAI5080014.1"/>
    <property type="molecule type" value="Genomic_DNA"/>
</dbReference>
<protein>
    <submittedName>
        <fullName evidence="1">Uncharacterized protein</fullName>
    </submittedName>
</protein>
<name>A0A9D4V5N0_ADICA</name>
<evidence type="ECO:0000313" key="2">
    <source>
        <dbReference type="Proteomes" id="UP000886520"/>
    </source>
</evidence>
<dbReference type="AlphaFoldDB" id="A0A9D4V5N0"/>
<proteinExistence type="predicted"/>
<evidence type="ECO:0000313" key="1">
    <source>
        <dbReference type="EMBL" id="KAI5080014.1"/>
    </source>
</evidence>
<keyword evidence="2" id="KW-1185">Reference proteome</keyword>